<dbReference type="InterPro" id="IPR029066">
    <property type="entry name" value="PLP-binding_barrel"/>
</dbReference>
<gene>
    <name evidence="5" type="ORF">CYPRO_0953</name>
</gene>
<dbReference type="KEGG" id="cprv:CYPRO_0953"/>
<dbReference type="OrthoDB" id="504078at2"/>
<reference evidence="5 6" key="1">
    <citation type="submission" date="2018-03" db="EMBL/GenBank/DDBJ databases">
        <title>Phenotypic and genomic properties of Cyclonatronum proteinivorum gen. nov., sp. nov., a haloalkaliphilic bacteroidete from soda lakes possessing Na+-translocating rhodopsin.</title>
        <authorList>
            <person name="Toshchakov S.V."/>
            <person name="Korzhenkov A."/>
            <person name="Samarov N.I."/>
            <person name="Kublanov I.V."/>
            <person name="Muntyan M.S."/>
            <person name="Sorokin D.Y."/>
        </authorList>
    </citation>
    <scope>NUCLEOTIDE SEQUENCE [LARGE SCALE GENOMIC DNA]</scope>
    <source>
        <strain evidence="5 6">Omega</strain>
    </source>
</reference>
<dbReference type="Pfam" id="PF01168">
    <property type="entry name" value="Ala_racemase_N"/>
    <property type="match status" value="1"/>
</dbReference>
<evidence type="ECO:0000259" key="4">
    <source>
        <dbReference type="Pfam" id="PF01168"/>
    </source>
</evidence>
<evidence type="ECO:0000256" key="2">
    <source>
        <dbReference type="ARBA" id="ARBA00022898"/>
    </source>
</evidence>
<keyword evidence="6" id="KW-1185">Reference proteome</keyword>
<protein>
    <submittedName>
        <fullName evidence="5">Putative amino acid racemase</fullName>
    </submittedName>
</protein>
<dbReference type="PANTHER" id="PTHR30511">
    <property type="entry name" value="ALANINE RACEMASE"/>
    <property type="match status" value="1"/>
</dbReference>
<evidence type="ECO:0000313" key="5">
    <source>
        <dbReference type="EMBL" id="AXJ00230.1"/>
    </source>
</evidence>
<proteinExistence type="predicted"/>
<organism evidence="5 6">
    <name type="scientific">Cyclonatronum proteinivorum</name>
    <dbReference type="NCBI Taxonomy" id="1457365"/>
    <lineage>
        <taxon>Bacteria</taxon>
        <taxon>Pseudomonadati</taxon>
        <taxon>Balneolota</taxon>
        <taxon>Balneolia</taxon>
        <taxon>Balneolales</taxon>
        <taxon>Cyclonatronaceae</taxon>
        <taxon>Cyclonatronum</taxon>
    </lineage>
</organism>
<sequence length="356" mass="40684">MAYLKLYRDKLLHNYNFLKTRFDARNIEWGIVTKLFCGNKQMLKEVIDLGIYEIHDSRISNLKAAKEVSEDIQTVYIKPPPKKIIEDIIRWADVSFDSDISTIRMLSEEAVRQNKTHKIIIMIEMGDLREGVVRDDLIDFYEQVFNLPNISVTGLGTNLNCLHGVMPNTDKLIQLTLYKQIIELKFNKKIPWISGGTSVTVPLLLRHEIPSGINHFRVGEALYFGLDLFTNKTIEGMEDSVMELYTQIIELHEKPLVPSGELGLNPQGSRATIDESLYGKKSHRAILDIGYLDIDPKYLIPINEDLEIVDASSDMLVVNVGENERNYKVGDFVRFRLRYMGALGLMNSAYIDKVVA</sequence>
<evidence type="ECO:0000256" key="3">
    <source>
        <dbReference type="ARBA" id="ARBA00023235"/>
    </source>
</evidence>
<dbReference type="GO" id="GO:0008784">
    <property type="term" value="F:alanine racemase activity"/>
    <property type="evidence" value="ECO:0007669"/>
    <property type="project" value="TreeGrafter"/>
</dbReference>
<evidence type="ECO:0000256" key="1">
    <source>
        <dbReference type="ARBA" id="ARBA00001933"/>
    </source>
</evidence>
<name>A0A345UIC8_9BACT</name>
<feature type="domain" description="Alanine racemase N-terminal" evidence="4">
    <location>
        <begin position="9"/>
        <end position="225"/>
    </location>
</feature>
<dbReference type="InterPro" id="IPR000821">
    <property type="entry name" value="Ala_racemase"/>
</dbReference>
<keyword evidence="2" id="KW-0663">Pyridoxal phosphate</keyword>
<accession>A0A345UIC8</accession>
<comment type="cofactor">
    <cofactor evidence="1">
        <name>pyridoxal 5'-phosphate</name>
        <dbReference type="ChEBI" id="CHEBI:597326"/>
    </cofactor>
</comment>
<dbReference type="RefSeq" id="WP_114983518.1">
    <property type="nucleotide sequence ID" value="NZ_CP027806.1"/>
</dbReference>
<dbReference type="Proteomes" id="UP000254808">
    <property type="component" value="Chromosome"/>
</dbReference>
<evidence type="ECO:0000313" key="6">
    <source>
        <dbReference type="Proteomes" id="UP000254808"/>
    </source>
</evidence>
<dbReference type="CDD" id="cd06815">
    <property type="entry name" value="PLPDE_III_AR_like_1"/>
    <property type="match status" value="1"/>
</dbReference>
<dbReference type="GO" id="GO:0005829">
    <property type="term" value="C:cytosol"/>
    <property type="evidence" value="ECO:0007669"/>
    <property type="project" value="TreeGrafter"/>
</dbReference>
<keyword evidence="3" id="KW-0413">Isomerase</keyword>
<dbReference type="PANTHER" id="PTHR30511:SF3">
    <property type="entry name" value="LYSINE RACEMASE"/>
    <property type="match status" value="1"/>
</dbReference>
<dbReference type="SUPFAM" id="SSF51419">
    <property type="entry name" value="PLP-binding barrel"/>
    <property type="match status" value="1"/>
</dbReference>
<dbReference type="Gene3D" id="3.20.20.10">
    <property type="entry name" value="Alanine racemase"/>
    <property type="match status" value="1"/>
</dbReference>
<dbReference type="InterPro" id="IPR001608">
    <property type="entry name" value="Ala_racemase_N"/>
</dbReference>
<dbReference type="AlphaFoldDB" id="A0A345UIC8"/>
<dbReference type="GO" id="GO:0030170">
    <property type="term" value="F:pyridoxal phosphate binding"/>
    <property type="evidence" value="ECO:0007669"/>
    <property type="project" value="TreeGrafter"/>
</dbReference>
<dbReference type="EMBL" id="CP027806">
    <property type="protein sequence ID" value="AXJ00230.1"/>
    <property type="molecule type" value="Genomic_DNA"/>
</dbReference>